<dbReference type="GO" id="GO:0030688">
    <property type="term" value="C:preribosome, small subunit precursor"/>
    <property type="evidence" value="ECO:0007669"/>
    <property type="project" value="TreeGrafter"/>
</dbReference>
<feature type="compositionally biased region" description="Acidic residues" evidence="2">
    <location>
        <begin position="89"/>
        <end position="118"/>
    </location>
</feature>
<dbReference type="RefSeq" id="XP_020070902.1">
    <property type="nucleotide sequence ID" value="XM_020216846.1"/>
</dbReference>
<accession>A0A0H5CKT9</accession>
<reference evidence="5" key="2">
    <citation type="journal article" date="2015" name="J. Biotechnol.">
        <title>The structure of the Cyberlindnera jadinii genome and its relation to Candida utilis analyzed by the occurrence of single nucleotide polymorphisms.</title>
        <authorList>
            <person name="Rupp O."/>
            <person name="Brinkrolf K."/>
            <person name="Buerth C."/>
            <person name="Kunigo M."/>
            <person name="Schneider J."/>
            <person name="Jaenicke S."/>
            <person name="Goesmann A."/>
            <person name="Puehler A."/>
            <person name="Jaeger K.-E."/>
            <person name="Ernst J.F."/>
        </authorList>
    </citation>
    <scope>NUCLEOTIDE SEQUENCE [LARGE SCALE GENOMIC DNA]</scope>
    <source>
        <strain evidence="5">ATCC 18201 / CBS 1600 / BCRC 20928 / JCM 3617 / NBRC 0987 / NRRL Y-1542</strain>
    </source>
</reference>
<evidence type="ECO:0000256" key="2">
    <source>
        <dbReference type="SAM" id="MobiDB-lite"/>
    </source>
</evidence>
<dbReference type="Pfam" id="PF05291">
    <property type="entry name" value="Bystin"/>
    <property type="match status" value="1"/>
</dbReference>
<dbReference type="EMBL" id="KV453929">
    <property type="protein sequence ID" value="ODV73863.1"/>
    <property type="molecule type" value="Genomic_DNA"/>
</dbReference>
<accession>A0A1E4S329</accession>
<dbReference type="STRING" id="983966.A0A0H5CKT9"/>
<feature type="region of interest" description="Disordered" evidence="2">
    <location>
        <begin position="441"/>
        <end position="460"/>
    </location>
</feature>
<name>A0A0H5CKT9_CYBJN</name>
<feature type="compositionally biased region" description="Basic and acidic residues" evidence="2">
    <location>
        <begin position="60"/>
        <end position="77"/>
    </location>
</feature>
<dbReference type="GO" id="GO:0006364">
    <property type="term" value="P:rRNA processing"/>
    <property type="evidence" value="ECO:0007669"/>
    <property type="project" value="TreeGrafter"/>
</dbReference>
<keyword evidence="6" id="KW-1185">Reference proteome</keyword>
<evidence type="ECO:0000256" key="1">
    <source>
        <dbReference type="ARBA" id="ARBA00007114"/>
    </source>
</evidence>
<sequence>MGKVSNSRQKQRHDPFYKELTTQGGNLRTKSRGKKKEEKDEDQEYIDSAASRKILQLAKEQQDEIEKEEAQQLKEQGKFAFGARFAQGGDEDEEEEDEDEEGYEDLSDYGPDEEFEFDEDDLNEEDAKLFEMYLQESKGAQSYGMDDSYNLADKIMASIRQKEEQQLAEAHQSTRPEGAVLLPPKVIAAYTGVGEILSTYTHGKLPKLFKVIPSLNNWEDVLYVTNPQRWTPHAVYEATKLFVSNLSAKQSQRFVENVLLERFRNDIEESETHTLNYHIYRALKKALYKPGAFFQGFLFPLVETGCSVREATIAGSILTKISIPQSHSSAALNYLLGLDFSPASTVFIRVLLEKKYALPYQIIDECFFYFIKFRNIKEDTMEDETYKQVPQLPVVWHKAFLAFARQYKNDITDEQRDLLLETVRQRGHKDIGPEIRRELLAGKPREEPTQEKEANMIDAF</sequence>
<dbReference type="Proteomes" id="UP000094389">
    <property type="component" value="Unassembled WGS sequence"/>
</dbReference>
<evidence type="ECO:0000313" key="6">
    <source>
        <dbReference type="Proteomes" id="UP000094389"/>
    </source>
</evidence>
<organism evidence="3 5">
    <name type="scientific">Cyberlindnera jadinii (strain ATCC 18201 / CBS 1600 / BCRC 20928 / JCM 3617 / NBRC 0987 / NRRL Y-1542)</name>
    <name type="common">Torula yeast</name>
    <name type="synonym">Candida utilis</name>
    <dbReference type="NCBI Taxonomy" id="983966"/>
    <lineage>
        <taxon>Eukaryota</taxon>
        <taxon>Fungi</taxon>
        <taxon>Dikarya</taxon>
        <taxon>Ascomycota</taxon>
        <taxon>Saccharomycotina</taxon>
        <taxon>Saccharomycetes</taxon>
        <taxon>Phaffomycetales</taxon>
        <taxon>Phaffomycetaceae</taxon>
        <taxon>Cyberlindnera</taxon>
    </lineage>
</organism>
<dbReference type="AlphaFoldDB" id="A0A0H5CKT9"/>
<dbReference type="GeneID" id="30991242"/>
<dbReference type="Proteomes" id="UP000038830">
    <property type="component" value="Unassembled WGS sequence"/>
</dbReference>
<dbReference type="GO" id="GO:0005737">
    <property type="term" value="C:cytoplasm"/>
    <property type="evidence" value="ECO:0007669"/>
    <property type="project" value="TreeGrafter"/>
</dbReference>
<dbReference type="OMA" id="TKLPVIW"/>
<protein>
    <submittedName>
        <fullName evidence="4">Bystin-domain-containing protein</fullName>
    </submittedName>
    <submittedName>
        <fullName evidence="3">ENP1 protein</fullName>
    </submittedName>
</protein>
<gene>
    <name evidence="3" type="primary">ENP1</name>
    <name evidence="3" type="ORF">BN1211_6098</name>
    <name evidence="4" type="ORF">CYBJADRAFT_177294</name>
</gene>
<evidence type="ECO:0000313" key="4">
    <source>
        <dbReference type="EMBL" id="ODV73863.1"/>
    </source>
</evidence>
<dbReference type="OrthoDB" id="2192561at2759"/>
<feature type="region of interest" description="Disordered" evidence="2">
    <location>
        <begin position="1"/>
        <end position="118"/>
    </location>
</feature>
<dbReference type="EMBL" id="CDQK01000007">
    <property type="protein sequence ID" value="CEP25104.1"/>
    <property type="molecule type" value="Genomic_DNA"/>
</dbReference>
<reference evidence="4 6" key="3">
    <citation type="journal article" date="2016" name="Proc. Natl. Acad. Sci. U.S.A.">
        <title>Comparative genomics of biotechnologically important yeasts.</title>
        <authorList>
            <person name="Riley R."/>
            <person name="Haridas S."/>
            <person name="Wolfe K.H."/>
            <person name="Lopes M.R."/>
            <person name="Hittinger C.T."/>
            <person name="Goeker M."/>
            <person name="Salamov A.A."/>
            <person name="Wisecaver J.H."/>
            <person name="Long T.M."/>
            <person name="Calvey C.H."/>
            <person name="Aerts A.L."/>
            <person name="Barry K.W."/>
            <person name="Choi C."/>
            <person name="Clum A."/>
            <person name="Coughlan A.Y."/>
            <person name="Deshpande S."/>
            <person name="Douglass A.P."/>
            <person name="Hanson S.J."/>
            <person name="Klenk H.-P."/>
            <person name="LaButti K.M."/>
            <person name="Lapidus A."/>
            <person name="Lindquist E.A."/>
            <person name="Lipzen A.M."/>
            <person name="Meier-Kolthoff J.P."/>
            <person name="Ohm R.A."/>
            <person name="Otillar R.P."/>
            <person name="Pangilinan J.L."/>
            <person name="Peng Y."/>
            <person name="Rokas A."/>
            <person name="Rosa C.A."/>
            <person name="Scheuner C."/>
            <person name="Sibirny A.A."/>
            <person name="Slot J.C."/>
            <person name="Stielow J.B."/>
            <person name="Sun H."/>
            <person name="Kurtzman C.P."/>
            <person name="Blackwell M."/>
            <person name="Grigoriev I.V."/>
            <person name="Jeffries T.W."/>
        </authorList>
    </citation>
    <scope>NUCLEOTIDE SEQUENCE [LARGE SCALE GENOMIC DNA]</scope>
    <source>
        <strain evidence="6">ATCC 18201 / CBS 1600 / BCRC 20928 / JCM 3617 / NBRC 0987 / NRRL Y-1542</strain>
        <strain evidence="4">NRRL Y-1542</strain>
    </source>
</reference>
<proteinExistence type="inferred from homology"/>
<evidence type="ECO:0000313" key="5">
    <source>
        <dbReference type="Proteomes" id="UP000038830"/>
    </source>
</evidence>
<dbReference type="InterPro" id="IPR007955">
    <property type="entry name" value="Bystin"/>
</dbReference>
<dbReference type="PANTHER" id="PTHR12821">
    <property type="entry name" value="BYSTIN"/>
    <property type="match status" value="1"/>
</dbReference>
<comment type="similarity">
    <text evidence="1">Belongs to the bystin family.</text>
</comment>
<dbReference type="GO" id="GO:0005730">
    <property type="term" value="C:nucleolus"/>
    <property type="evidence" value="ECO:0007669"/>
    <property type="project" value="TreeGrafter"/>
</dbReference>
<reference evidence="3" key="1">
    <citation type="submission" date="2014-12" db="EMBL/GenBank/DDBJ databases">
        <authorList>
            <person name="Jaenicke S."/>
        </authorList>
    </citation>
    <scope>NUCLEOTIDE SEQUENCE [LARGE SCALE GENOMIC DNA]</scope>
    <source>
        <strain evidence="3">CBS1600</strain>
    </source>
</reference>
<dbReference type="GO" id="GO:0030515">
    <property type="term" value="F:snoRNA binding"/>
    <property type="evidence" value="ECO:0007669"/>
    <property type="project" value="TreeGrafter"/>
</dbReference>
<evidence type="ECO:0000313" key="3">
    <source>
        <dbReference type="EMBL" id="CEP25104.1"/>
    </source>
</evidence>
<dbReference type="PANTHER" id="PTHR12821:SF0">
    <property type="entry name" value="BYSTIN"/>
    <property type="match status" value="1"/>
</dbReference>